<evidence type="ECO:0000313" key="2">
    <source>
        <dbReference type="Proteomes" id="UP000006503"/>
    </source>
</evidence>
<reference evidence="1 2" key="1">
    <citation type="journal article" date="2011" name="Environ. Microbiol.">
        <title>The pGRT1 plasmid of Pseudomonas putida DOT-T1E encodes functions relevant for survival under harsh conditions in the environment.</title>
        <authorList>
            <person name="Molina L."/>
            <person name="Duque E."/>
            <person name="Gomez M.J."/>
            <person name="Krell T."/>
            <person name="Lacal J."/>
            <person name="Garcia-Puente A."/>
            <person name="Garcia V."/>
            <person name="Matilla M.A."/>
            <person name="Ramos J.L."/>
            <person name="Segura A."/>
        </authorList>
    </citation>
    <scope>NUCLEOTIDE SEQUENCE [LARGE SCALE GENOMIC DNA]</scope>
    <source>
        <strain evidence="1 2">DOT-T1E</strain>
        <plasmid evidence="2">Plasmid pGRT1</plasmid>
    </source>
</reference>
<geneLocation type="plasmid" evidence="1 2">
    <name>pGRT1</name>
</geneLocation>
<dbReference type="Proteomes" id="UP000006503">
    <property type="component" value="Plasmid pGRT1"/>
</dbReference>
<reference evidence="2" key="2">
    <citation type="journal article" date="2013" name="Microb. Biotechnol.">
        <title>Metabolic potential of the organic-solvent tolerant Pseudomonas putida DOT-T1E deduced from its annotated genome.</title>
        <authorList>
            <person name="Udaondo Z."/>
            <person name="Molina L."/>
            <person name="Daniels C."/>
            <person name="Gomez M.J."/>
            <person name="Molina-Henares M.A."/>
            <person name="Matilla M.A."/>
            <person name="Roca A."/>
            <person name="Fernandez M."/>
            <person name="Duque E."/>
            <person name="Segura A."/>
            <person name="Ramos J.L."/>
        </authorList>
    </citation>
    <scope>NUCLEOTIDE SEQUENCE [LARGE SCALE GENOMIC DNA]</scope>
    <source>
        <strain evidence="2">DOT-T1E</strain>
        <plasmid>Plasmid pGRT1</plasmid>
    </source>
</reference>
<evidence type="ECO:0000313" key="1">
    <source>
        <dbReference type="EMBL" id="AEK25389.1"/>
    </source>
</evidence>
<organism evidence="1 2">
    <name type="scientific">Pseudomonas putida (strain DOT-T1E)</name>
    <dbReference type="NCBI Taxonomy" id="1196325"/>
    <lineage>
        <taxon>Bacteria</taxon>
        <taxon>Pseudomonadati</taxon>
        <taxon>Pseudomonadota</taxon>
        <taxon>Gammaproteobacteria</taxon>
        <taxon>Pseudomonadales</taxon>
        <taxon>Pseudomonadaceae</taxon>
        <taxon>Pseudomonas</taxon>
    </lineage>
</organism>
<proteinExistence type="predicted"/>
<name>G0WPB9_PSEPT</name>
<sequence>MKSGNKSLRAREFAGFWFFRRKSCGRRGGAKGGSAMSEVFVSTVHPALGRLYWVFTSNADCNYPDHYSLTDWSELATRFPKGWRDHDYYHWQHRSHISKVFEPDDPYGDYAEYEDEEAGCLELRLSGLLARLQTKSGQTVEEFRHWMFRAAWVDVPALRIVEI</sequence>
<dbReference type="EMBL" id="HM626202">
    <property type="protein sequence ID" value="AEK25389.1"/>
    <property type="molecule type" value="Genomic_DNA"/>
</dbReference>
<accession>G0WPB9</accession>
<protein>
    <submittedName>
        <fullName evidence="1">Uncharacterized protein</fullName>
    </submittedName>
</protein>
<keyword evidence="1" id="KW-0614">Plasmid</keyword>
<dbReference type="AlphaFoldDB" id="G0WPB9"/>